<dbReference type="InterPro" id="IPR038883">
    <property type="entry name" value="AN11006-like"/>
</dbReference>
<proteinExistence type="predicted"/>
<comment type="caution">
    <text evidence="1">The sequence shown here is derived from an EMBL/GenBank/DDBJ whole genome shotgun (WGS) entry which is preliminary data.</text>
</comment>
<dbReference type="PANTHER" id="PTHR42085">
    <property type="entry name" value="F-BOX DOMAIN-CONTAINING PROTEIN"/>
    <property type="match status" value="1"/>
</dbReference>
<organism evidence="1 2">
    <name type="scientific">Monascus purpureus</name>
    <name type="common">Red mold</name>
    <name type="synonym">Monascus anka</name>
    <dbReference type="NCBI Taxonomy" id="5098"/>
    <lineage>
        <taxon>Eukaryota</taxon>
        <taxon>Fungi</taxon>
        <taxon>Dikarya</taxon>
        <taxon>Ascomycota</taxon>
        <taxon>Pezizomycotina</taxon>
        <taxon>Eurotiomycetes</taxon>
        <taxon>Eurotiomycetidae</taxon>
        <taxon>Eurotiales</taxon>
        <taxon>Aspergillaceae</taxon>
        <taxon>Monascus</taxon>
    </lineage>
</organism>
<name>A0A507QWD1_MONPU</name>
<dbReference type="AlphaFoldDB" id="A0A507QWD1"/>
<sequence>MSGYARNSQPRQPPCNHPALPLNLLLVSRAVRYEAKSFFLTRNRFRLRLADRKDLQFFMSSSSYLPQLSCLSVDLCFKDNRYIKNTHDTKIFVWAKFCRGSVDGLPNLRAFSLRARVKDSETALELLGHMSEFRPLHDCAFYFDIREKGDILPVMRQTAHEVTSPSRYRPGVFNFFDLPKELQLMVHENLVGSRWDPFLHSSAPARGVIALLNRKSDDDANYEGNSNSLTRANSEVDIALSPFNVTTVITTQDGAVIFLE</sequence>
<protein>
    <submittedName>
        <fullName evidence="1">Uncharacterized protein</fullName>
    </submittedName>
</protein>
<evidence type="ECO:0000313" key="2">
    <source>
        <dbReference type="Proteomes" id="UP000319663"/>
    </source>
</evidence>
<dbReference type="PANTHER" id="PTHR42085:SF2">
    <property type="entry name" value="F-BOX DOMAIN-CONTAINING PROTEIN"/>
    <property type="match status" value="1"/>
</dbReference>
<dbReference type="Proteomes" id="UP000319663">
    <property type="component" value="Unassembled WGS sequence"/>
</dbReference>
<evidence type="ECO:0000313" key="1">
    <source>
        <dbReference type="EMBL" id="TQB73815.1"/>
    </source>
</evidence>
<gene>
    <name evidence="1" type="ORF">MPDQ_005462</name>
</gene>
<reference evidence="1 2" key="1">
    <citation type="submission" date="2019-06" db="EMBL/GenBank/DDBJ databases">
        <title>Wine fermentation using esterase from Monascus purpureus.</title>
        <authorList>
            <person name="Geng C."/>
            <person name="Zhang Y."/>
        </authorList>
    </citation>
    <scope>NUCLEOTIDE SEQUENCE [LARGE SCALE GENOMIC DNA]</scope>
    <source>
        <strain evidence="1">HQ1</strain>
    </source>
</reference>
<accession>A0A507QWD1</accession>
<keyword evidence="2" id="KW-1185">Reference proteome</keyword>
<dbReference type="EMBL" id="VIFY01000039">
    <property type="protein sequence ID" value="TQB73815.1"/>
    <property type="molecule type" value="Genomic_DNA"/>
</dbReference>